<organism evidence="1 2">
    <name type="scientific">Hyalomma asiaticum</name>
    <name type="common">Tick</name>
    <dbReference type="NCBI Taxonomy" id="266040"/>
    <lineage>
        <taxon>Eukaryota</taxon>
        <taxon>Metazoa</taxon>
        <taxon>Ecdysozoa</taxon>
        <taxon>Arthropoda</taxon>
        <taxon>Chelicerata</taxon>
        <taxon>Arachnida</taxon>
        <taxon>Acari</taxon>
        <taxon>Parasitiformes</taxon>
        <taxon>Ixodida</taxon>
        <taxon>Ixodoidea</taxon>
        <taxon>Ixodidae</taxon>
        <taxon>Hyalomminae</taxon>
        <taxon>Hyalomma</taxon>
    </lineage>
</organism>
<sequence>MSRRLSSQEASEAARAHLQRTRGSRCSLGHPNSSLSQWYISDRNGVSLSSMTIRSPCQPHSVSWSTSGISYPTSVSSSIIPRTRTRLISASLSGGGPVIRGGGADSMPHICRPLRAETDTAITGCDQPFPMSVRVLPSQGRLGHSRSSSCGGGHAFVRHTTRISVRLGPMTSNPAIAERTRMSAGVGRRATRRTVFAPAEASVSVGGAAQRSTTTPPAARLADFKPLDAAPLGFPSAKTDVSGPLGPIPTMSTSSHEEVGRALFSDWAHRKQEPFADVYKGGKDFFADLVKQRRDGGHQPTALAPKAPTVDSSHSELFMTTISEMGERDVPETSAENYMMQSATVPSMTTTTTAIEDKAPLQTMTALTYPTSSEFDSYEFSKTQAPEAPSEGAAKETPQDKAESPGGNLVEYVSFDSQSKEGDTASSAPAAVENMIGTSIDISTTKTGGENKEALGESLPSEKLQDIKDLELTQASSAHSVEAASARTEVPIEISSYGYVPTLAESTFEAPGATSEEHQLLPTSYEGPFTSMASDMTEFPAFDMSKTQEPDVSRQLTSLKEPYQGEVQMQLVERPQADESAQVQATGSSHDLEVSAAAAAAAAAAGYPSRECETFLPPQSAVLVQQAETEKLAKEIESEEIIPMHPHQDSGRASSEQTAEVDTSASEKQGGLEDVTEQRLLQTEPQKESDADFVAKDVHQISEVASSEGSVAVSDATTAEKHETLPLTASAKLPIYEGSSANEEISKEVWNVVARQSEPDSELMSSEQGPLPEFSLTRQPDDFFPQPEISVSGADENVSAREIAKESEEREIVPRQEDEGKEPAPSESTALVEVTPTAKHEGIPFAELTTEHADEDHLAKQEHDRESWSTVTRHPEYDSELTSSQQAALSDVSVTQQPDYFLPQAEIDESRAAEKNIPFTETAKQSELTDIVLRQEDRDSELASSLSSASVETKPREKRDDKPFTETAMDRMEEDHLAKPEHRETWSTVVGHPDQDKELISSEQPPLSEVSMTQQPDDFLPYTKIAASVEVKPTAKHEGVPLADLPTEPTDENVMRQKPEKETWHTSPKHTQQGEQVSTEPTPLSDVSATQQSDDSLLQHSIMPPHKENIMLQDAAKQEYQGSEPASSEISSVVEVKAIEKPDGAPFAELMTEPTDEAILGRRGLYNEDMVNRPSQQGEIVSTEPTPLSDVTTTQHTNDSLQSSEPTADENFLKRETDIKSGLTKLVTKPEDQGSEFPSSEHAGVVVASTAEKRGIAEAIEYDSEAATDEYLPRKKKSEAQDIIPREPDRDYVQTSNELSTMPDTAAEEKIEGTTQPSTDIEGYVLPSHTDKESDVSGTAAKKKEESSDLTYRTDEVGPSPLDGYKEQYVETSLVPITEDEIQVTPTLLPAYAATRNKLEEQPLIETTDFALDDSFLKKHISELPDIEAGQLDKSSDLVPFEGTRAAGMAEEEKCDESNSIREVTAYALPKEQKEAGTVDETGELQDKADIIPTAMVPSTLETSQVLPAIEYISTVAEKADRVSESTAAGSEQAMMTRSEEYLNAAPVEAVSREQQPAAERSVDYAAQFWDSETMQLALTHMWTPEGGAVTIDKGSPGTEIIEVMDTKQVPDVAASDGPFSHSESERKSFETSETADALQVESKLDSSAIPRITSEAANEASASLDKAAVNYAAQFWDGGALKLQLMNMWTPEGGAIIAEGVQSDDEAQKRAPALSDQYSTAQKQPTDSWESPSKEEPAGALAPLQFEELHDSPVKEIHLEPGYLKQALSKELLSDLKEIPAVPEVAATEEQAEGGATKALHDERPTASYEEGGVHTEVVGEEPTDASFGGAATGMTSDRATDHLEGEPETTEEATFAAEQHVKDQLPKKEKDQEIEQPVSGSVCDKLDDAANEERGPLLSVMKTEKHFCEKTSERILKRYGDTKPMESVTGARESFVIAETETQFFDSATGESMIRNSPEKARAEAESSQSKFESDVFLEDLIGKNAIEPTEPSQPCDYVARPLNVFDDVVAAAATSTSEAVSWKRSPSEDGVIEAESKSIKEIGPSCSKTEVQVQDNVLDHINRADEASEDASLKSPSDPLSPPSISPLATFSPFPEAEFTSLTYQGQYVPCSSLDSEKRGAKLLACTKDSDPTIKTVVDFIATDSDAKNTGECAQTTGASGADQGTVTTSRCGILAYTDPCKPVLTIGARVDGVSKPKAQKRRLSFSDEVLTSNDVAYREKHNVAPTAKASPPDNILCPSGKQQTYTILEEEYSMVDKHEEPAAVGSDTYVMAGESDEFDNGEQQRAGSVTQCCEFLASTLTQSAPNDTTIANNATWSAENRDDGLQRPVYVETAFEDAKGQLKESLLSVRRGSDYSDEHFSNIGSDETAPLCRRSDAVKVENNMSEISSSRELDSSVPLRAAISGSLGVPSTERKTSLSSVSVGYTQEPQVNDDNTSSYGGDALDDLDCLKMRLFGSSRSQGPGNITDDEIRKNELTSTLSASHIFDVEAPFPWEHTRSFDSETVYAPAIVLKDDAYRMSVPSSAVTEGVADAVNKYDVPPAGNDTMKSESVLSATFGDALSAKECTTRQREGQQDANATTQSFPMQLERSRNEVSQQPAIDDRDERLLKSASAEDNTHDAEIPDADDENPKFASRCEELRFENFRTVVERMADLSSRSETSIVYESFVAPAGKVSDMLGSVYYDTAFKVRVVDDYDLTSIMYDRWNDGAASVAPTIKTFWTYSPHTFLMAVDESGTHCGIISAVVFEDEQAFCAANSVKTEFLAEGTKRQLWDALLSVQCGKNLFTVVPAEQVGAYYRQLGFYTSARGLILHGKLASSTDLTPLGQVSLPDGIEIVKFRKQMYSSLVSFDKSTLGFGRKRFWKMTLREGPISFRVALQGGSGNAEVCGYAGLQNDVNGVPVVRWLVASDGQVAVRLLHNLLSGSYTFRQRGAWMALYARSHASAALLRHLDTSGFEPWMLLFNRREPFLQYKNIAVLTYI</sequence>
<name>A0ACB7SW50_HYAAI</name>
<accession>A0ACB7SW50</accession>
<evidence type="ECO:0000313" key="2">
    <source>
        <dbReference type="Proteomes" id="UP000821845"/>
    </source>
</evidence>
<keyword evidence="2" id="KW-1185">Reference proteome</keyword>
<protein>
    <submittedName>
        <fullName evidence="1">Uncharacterized protein</fullName>
    </submittedName>
</protein>
<comment type="caution">
    <text evidence="1">The sequence shown here is derived from an EMBL/GenBank/DDBJ whole genome shotgun (WGS) entry which is preliminary data.</text>
</comment>
<dbReference type="Proteomes" id="UP000821845">
    <property type="component" value="Chromosome 2"/>
</dbReference>
<proteinExistence type="predicted"/>
<reference evidence="1" key="1">
    <citation type="submission" date="2020-05" db="EMBL/GenBank/DDBJ databases">
        <title>Large-scale comparative analyses of tick genomes elucidate their genetic diversity and vector capacities.</title>
        <authorList>
            <person name="Jia N."/>
            <person name="Wang J."/>
            <person name="Shi W."/>
            <person name="Du L."/>
            <person name="Sun Y."/>
            <person name="Zhan W."/>
            <person name="Jiang J."/>
            <person name="Wang Q."/>
            <person name="Zhang B."/>
            <person name="Ji P."/>
            <person name="Sakyi L.B."/>
            <person name="Cui X."/>
            <person name="Yuan T."/>
            <person name="Jiang B."/>
            <person name="Yang W."/>
            <person name="Lam T.T.-Y."/>
            <person name="Chang Q."/>
            <person name="Ding S."/>
            <person name="Wang X."/>
            <person name="Zhu J."/>
            <person name="Ruan X."/>
            <person name="Zhao L."/>
            <person name="Wei J."/>
            <person name="Que T."/>
            <person name="Du C."/>
            <person name="Cheng J."/>
            <person name="Dai P."/>
            <person name="Han X."/>
            <person name="Huang E."/>
            <person name="Gao Y."/>
            <person name="Liu J."/>
            <person name="Shao H."/>
            <person name="Ye R."/>
            <person name="Li L."/>
            <person name="Wei W."/>
            <person name="Wang X."/>
            <person name="Wang C."/>
            <person name="Yang T."/>
            <person name="Huo Q."/>
            <person name="Li W."/>
            <person name="Guo W."/>
            <person name="Chen H."/>
            <person name="Zhou L."/>
            <person name="Ni X."/>
            <person name="Tian J."/>
            <person name="Zhou Y."/>
            <person name="Sheng Y."/>
            <person name="Liu T."/>
            <person name="Pan Y."/>
            <person name="Xia L."/>
            <person name="Li J."/>
            <person name="Zhao F."/>
            <person name="Cao W."/>
        </authorList>
    </citation>
    <scope>NUCLEOTIDE SEQUENCE</scope>
    <source>
        <strain evidence="1">Hyas-2018</strain>
    </source>
</reference>
<dbReference type="EMBL" id="CM023482">
    <property type="protein sequence ID" value="KAH6938014.1"/>
    <property type="molecule type" value="Genomic_DNA"/>
</dbReference>
<gene>
    <name evidence="1" type="ORF">HPB50_006388</name>
</gene>
<evidence type="ECO:0000313" key="1">
    <source>
        <dbReference type="EMBL" id="KAH6938014.1"/>
    </source>
</evidence>